<evidence type="ECO:0000313" key="3">
    <source>
        <dbReference type="Proteomes" id="UP000471052"/>
    </source>
</evidence>
<accession>A0A6N7X3N4</accession>
<comment type="caution">
    <text evidence="2">The sequence shown here is derived from an EMBL/GenBank/DDBJ whole genome shotgun (WGS) entry which is preliminary data.</text>
</comment>
<feature type="domain" description="DNA/pantothenate metabolism flavoprotein C-terminal" evidence="1">
    <location>
        <begin position="2"/>
        <end position="99"/>
    </location>
</feature>
<dbReference type="GO" id="GO:0016874">
    <property type="term" value="F:ligase activity"/>
    <property type="evidence" value="ECO:0007669"/>
    <property type="project" value="UniProtKB-KW"/>
</dbReference>
<evidence type="ECO:0000259" key="1">
    <source>
        <dbReference type="Pfam" id="PF04127"/>
    </source>
</evidence>
<dbReference type="AlphaFoldDB" id="A0A6N7X3N4"/>
<dbReference type="InterPro" id="IPR007085">
    <property type="entry name" value="DNA/pantothenate-metab_flavo_C"/>
</dbReference>
<proteinExistence type="predicted"/>
<keyword evidence="2" id="KW-0436">Ligase</keyword>
<dbReference type="SUPFAM" id="SSF102645">
    <property type="entry name" value="CoaB-like"/>
    <property type="match status" value="1"/>
</dbReference>
<dbReference type="GO" id="GO:0015937">
    <property type="term" value="P:coenzyme A biosynthetic process"/>
    <property type="evidence" value="ECO:0007669"/>
    <property type="project" value="UniProtKB-ARBA"/>
</dbReference>
<dbReference type="EMBL" id="VUNP01000004">
    <property type="protein sequence ID" value="MST53084.1"/>
    <property type="molecule type" value="Genomic_DNA"/>
</dbReference>
<reference evidence="2 3" key="1">
    <citation type="submission" date="2019-08" db="EMBL/GenBank/DDBJ databases">
        <title>In-depth cultivation of the pig gut microbiome towards novel bacterial diversity and tailored functional studies.</title>
        <authorList>
            <person name="Wylensek D."/>
            <person name="Hitch T.C.A."/>
            <person name="Clavel T."/>
        </authorList>
    </citation>
    <scope>NUCLEOTIDE SEQUENCE [LARGE SCALE GENOMIC DNA]</scope>
    <source>
        <strain evidence="2 3">BL-178-WT-3A</strain>
    </source>
</reference>
<sequence length="227" mass="24934">MKILITSGGTTENIDAVRGITNHATGTLGKEVAECFLAQGHDVTLVTTQRAVKPKKHSKLKIVLVETVADLIAELEPLVKTHDAIIHSMAVSDYTPVYMTDLEEVEKAPAVKDLLHKSNTSAKISSQQDYQVLFLKKTPKVISLIKQWNPDIMLIGFKLLVGVPKEELLAVARLSLATNQAHYIVANDLTTIDDNQHLAYLVGKDDVVVAKTKKAIAELILERVTHD</sequence>
<dbReference type="RefSeq" id="WP_154454305.1">
    <property type="nucleotide sequence ID" value="NZ_VUNP01000004.1"/>
</dbReference>
<dbReference type="NCBIfam" id="NF005231">
    <property type="entry name" value="PRK06732.1"/>
    <property type="match status" value="1"/>
</dbReference>
<dbReference type="Proteomes" id="UP000471052">
    <property type="component" value="Unassembled WGS sequence"/>
</dbReference>
<protein>
    <submittedName>
        <fullName evidence="2">Phosphopantothenate--cysteine ligase</fullName>
    </submittedName>
</protein>
<dbReference type="OrthoDB" id="9802554at2"/>
<dbReference type="NCBIfam" id="TIGR02114">
    <property type="entry name" value="coaB_strep"/>
    <property type="match status" value="1"/>
</dbReference>
<dbReference type="InterPro" id="IPR011848">
    <property type="entry name" value="CoaB_strep"/>
</dbReference>
<dbReference type="InterPro" id="IPR035929">
    <property type="entry name" value="CoaB-like_sf"/>
</dbReference>
<name>A0A6N7X3N4_STRAY</name>
<feature type="domain" description="DNA/pantothenate metabolism flavoprotein C-terminal" evidence="1">
    <location>
        <begin position="107"/>
        <end position="225"/>
    </location>
</feature>
<gene>
    <name evidence="2" type="ORF">FYJ82_01235</name>
</gene>
<evidence type="ECO:0000313" key="2">
    <source>
        <dbReference type="EMBL" id="MST53084.1"/>
    </source>
</evidence>
<dbReference type="Gene3D" id="3.40.50.10300">
    <property type="entry name" value="CoaB-like"/>
    <property type="match status" value="1"/>
</dbReference>
<organism evidence="2 3">
    <name type="scientific">Streptococcus alactolyticus</name>
    <dbReference type="NCBI Taxonomy" id="29389"/>
    <lineage>
        <taxon>Bacteria</taxon>
        <taxon>Bacillati</taxon>
        <taxon>Bacillota</taxon>
        <taxon>Bacilli</taxon>
        <taxon>Lactobacillales</taxon>
        <taxon>Streptococcaceae</taxon>
        <taxon>Streptococcus</taxon>
    </lineage>
</organism>
<dbReference type="Pfam" id="PF04127">
    <property type="entry name" value="DFP"/>
    <property type="match status" value="2"/>
</dbReference>